<keyword evidence="1" id="KW-0812">Transmembrane</keyword>
<name>A0A816ZUQ3_9BILA</name>
<keyword evidence="1" id="KW-0472">Membrane</keyword>
<proteinExistence type="predicted"/>
<dbReference type="EMBL" id="CAJNRF010017695">
    <property type="protein sequence ID" value="CAF2236339.1"/>
    <property type="molecule type" value="Genomic_DNA"/>
</dbReference>
<dbReference type="AlphaFoldDB" id="A0A816ZUQ3"/>
<reference evidence="3" key="1">
    <citation type="submission" date="2021-02" db="EMBL/GenBank/DDBJ databases">
        <authorList>
            <person name="Nowell W R."/>
        </authorList>
    </citation>
    <scope>NUCLEOTIDE SEQUENCE</scope>
</reference>
<comment type="caution">
    <text evidence="3">The sequence shown here is derived from an EMBL/GenBank/DDBJ whole genome shotgun (WGS) entry which is preliminary data.</text>
</comment>
<organism evidence="3 4">
    <name type="scientific">Rotaria magnacalcarata</name>
    <dbReference type="NCBI Taxonomy" id="392030"/>
    <lineage>
        <taxon>Eukaryota</taxon>
        <taxon>Metazoa</taxon>
        <taxon>Spiralia</taxon>
        <taxon>Gnathifera</taxon>
        <taxon>Rotifera</taxon>
        <taxon>Eurotatoria</taxon>
        <taxon>Bdelloidea</taxon>
        <taxon>Philodinida</taxon>
        <taxon>Philodinidae</taxon>
        <taxon>Rotaria</taxon>
    </lineage>
</organism>
<gene>
    <name evidence="3" type="ORF">WKI299_LOCUS36285</name>
    <name evidence="2" type="ORF">XDN619_LOCUS1375</name>
</gene>
<protein>
    <submittedName>
        <fullName evidence="3">Uncharacterized protein</fullName>
    </submittedName>
</protein>
<dbReference type="EMBL" id="CAJNRG010000066">
    <property type="protein sequence ID" value="CAF1961168.1"/>
    <property type="molecule type" value="Genomic_DNA"/>
</dbReference>
<sequence length="100" mass="11879">MNYSNTAELLSENINNLYFNGLLMIFILFIDFNEVLSSFEIFTKIKKSFIRQYDQSIDELDNLIGLYFRNLSSAFQNQCNLLIKSTMDLSKMNIYYHLYT</sequence>
<evidence type="ECO:0000313" key="3">
    <source>
        <dbReference type="EMBL" id="CAF2236339.1"/>
    </source>
</evidence>
<accession>A0A816ZUQ3</accession>
<keyword evidence="1" id="KW-1133">Transmembrane helix</keyword>
<evidence type="ECO:0000256" key="1">
    <source>
        <dbReference type="SAM" id="Phobius"/>
    </source>
</evidence>
<evidence type="ECO:0000313" key="2">
    <source>
        <dbReference type="EMBL" id="CAF1961168.1"/>
    </source>
</evidence>
<feature type="transmembrane region" description="Helical" evidence="1">
    <location>
        <begin position="17"/>
        <end position="42"/>
    </location>
</feature>
<evidence type="ECO:0000313" key="4">
    <source>
        <dbReference type="Proteomes" id="UP000663856"/>
    </source>
</evidence>
<dbReference type="Proteomes" id="UP000663887">
    <property type="component" value="Unassembled WGS sequence"/>
</dbReference>
<dbReference type="Proteomes" id="UP000663856">
    <property type="component" value="Unassembled WGS sequence"/>
</dbReference>